<dbReference type="FunFam" id="3.40.50.300:FF:000421">
    <property type="entry name" value="Branched-chain amino acid ABC transporter ATP-binding protein"/>
    <property type="match status" value="1"/>
</dbReference>
<dbReference type="GO" id="GO:0016887">
    <property type="term" value="F:ATP hydrolysis activity"/>
    <property type="evidence" value="ECO:0007669"/>
    <property type="project" value="InterPro"/>
</dbReference>
<reference evidence="6" key="1">
    <citation type="submission" date="2019-04" db="EMBL/GenBank/DDBJ databases">
        <title>Whole genome sequencing of cave bacteria.</title>
        <authorList>
            <person name="Gan H.M."/>
            <person name="Barton H."/>
            <person name="Savka M.A."/>
        </authorList>
    </citation>
    <scope>NUCLEOTIDE SEQUENCE [LARGE SCALE GENOMIC DNA]</scope>
    <source>
        <strain evidence="6">LC387</strain>
    </source>
</reference>
<keyword evidence="7" id="KW-1185">Reference proteome</keyword>
<dbReference type="GO" id="GO:0005886">
    <property type="term" value="C:plasma membrane"/>
    <property type="evidence" value="ECO:0007669"/>
    <property type="project" value="TreeGrafter"/>
</dbReference>
<protein>
    <submittedName>
        <fullName evidence="6">ABC transporter ATP-binding protein</fullName>
    </submittedName>
</protein>
<evidence type="ECO:0000313" key="6">
    <source>
        <dbReference type="EMBL" id="TKT72268.1"/>
    </source>
</evidence>
<evidence type="ECO:0000313" key="7">
    <source>
        <dbReference type="Proteomes" id="UP000034832"/>
    </source>
</evidence>
<dbReference type="PANTHER" id="PTHR45772:SF7">
    <property type="entry name" value="AMINO ACID ABC TRANSPORTER ATP-BINDING PROTEIN"/>
    <property type="match status" value="1"/>
</dbReference>
<keyword evidence="2" id="KW-0547">Nucleotide-binding</keyword>
<evidence type="ECO:0000256" key="4">
    <source>
        <dbReference type="ARBA" id="ARBA00024722"/>
    </source>
</evidence>
<dbReference type="AlphaFoldDB" id="A0A4U6BTA0"/>
<name>A0A4U6BTA0_9BRAD</name>
<feature type="domain" description="ABC transporter" evidence="5">
    <location>
        <begin position="1"/>
        <end position="245"/>
    </location>
</feature>
<proteinExistence type="predicted"/>
<organism evidence="6 7">
    <name type="scientific">Afipia massiliensis</name>
    <dbReference type="NCBI Taxonomy" id="211460"/>
    <lineage>
        <taxon>Bacteria</taxon>
        <taxon>Pseudomonadati</taxon>
        <taxon>Pseudomonadota</taxon>
        <taxon>Alphaproteobacteria</taxon>
        <taxon>Hyphomicrobiales</taxon>
        <taxon>Nitrobacteraceae</taxon>
        <taxon>Afipia</taxon>
    </lineage>
</organism>
<keyword evidence="1" id="KW-0813">Transport</keyword>
<dbReference type="GO" id="GO:0005524">
    <property type="term" value="F:ATP binding"/>
    <property type="evidence" value="ECO:0007669"/>
    <property type="project" value="UniProtKB-KW"/>
</dbReference>
<evidence type="ECO:0000256" key="2">
    <source>
        <dbReference type="ARBA" id="ARBA00022741"/>
    </source>
</evidence>
<sequence length="249" mass="26559">MGLSKRFGGVQALRDVSFAMDRGQVVGLIGPNGSGKSTCVNLLSGTLPVSAGEVWLDDELLTGKPIDAAVVKGLSRTFQSTQIFPEDTALENVMLGCHTLFKQGPAKSVLRTASAKRENLELVTHAERSLALVGLAERRDQIASTLSAAEQRLLMIAVALASKPKVILLDEPAAGMVASERRALAGIIRSLPSHGISVLVIEHHMGLIMEVCDRIVVLNFGQKIAEGTPAEIRNNQAVIDAYLGHRDHA</sequence>
<dbReference type="GO" id="GO:1903806">
    <property type="term" value="P:L-isoleucine import across plasma membrane"/>
    <property type="evidence" value="ECO:0007669"/>
    <property type="project" value="TreeGrafter"/>
</dbReference>
<dbReference type="Pfam" id="PF00005">
    <property type="entry name" value="ABC_tran"/>
    <property type="match status" value="1"/>
</dbReference>
<dbReference type="PROSITE" id="PS50893">
    <property type="entry name" value="ABC_TRANSPORTER_2"/>
    <property type="match status" value="1"/>
</dbReference>
<dbReference type="STRING" id="211460.YH63_05985"/>
<dbReference type="GO" id="GO:0042941">
    <property type="term" value="P:D-alanine transmembrane transport"/>
    <property type="evidence" value="ECO:0007669"/>
    <property type="project" value="TreeGrafter"/>
</dbReference>
<dbReference type="Proteomes" id="UP000034832">
    <property type="component" value="Unassembled WGS sequence"/>
</dbReference>
<dbReference type="CDD" id="cd03219">
    <property type="entry name" value="ABC_Mj1267_LivG_branched"/>
    <property type="match status" value="1"/>
</dbReference>
<dbReference type="GO" id="GO:0015188">
    <property type="term" value="F:L-isoleucine transmembrane transporter activity"/>
    <property type="evidence" value="ECO:0007669"/>
    <property type="project" value="TreeGrafter"/>
</dbReference>
<comment type="caution">
    <text evidence="6">The sequence shown here is derived from an EMBL/GenBank/DDBJ whole genome shotgun (WGS) entry which is preliminary data.</text>
</comment>
<dbReference type="EMBL" id="LBIA02000001">
    <property type="protein sequence ID" value="TKT72268.1"/>
    <property type="molecule type" value="Genomic_DNA"/>
</dbReference>
<dbReference type="Gene3D" id="3.40.50.300">
    <property type="entry name" value="P-loop containing nucleotide triphosphate hydrolases"/>
    <property type="match status" value="1"/>
</dbReference>
<dbReference type="SUPFAM" id="SSF52540">
    <property type="entry name" value="P-loop containing nucleoside triphosphate hydrolases"/>
    <property type="match status" value="1"/>
</dbReference>
<comment type="function">
    <text evidence="4">Involved in beta-(1--&gt;2)glucan export. Transmembrane domains (TMD) form a pore in the inner membrane and the ATP-binding domain (NBD) is responsible for energy generation.</text>
</comment>
<evidence type="ECO:0000259" key="5">
    <source>
        <dbReference type="PROSITE" id="PS50893"/>
    </source>
</evidence>
<evidence type="ECO:0000256" key="1">
    <source>
        <dbReference type="ARBA" id="ARBA00022448"/>
    </source>
</evidence>
<dbReference type="GO" id="GO:0005304">
    <property type="term" value="F:L-valine transmembrane transporter activity"/>
    <property type="evidence" value="ECO:0007669"/>
    <property type="project" value="TreeGrafter"/>
</dbReference>
<dbReference type="InterPro" id="IPR003439">
    <property type="entry name" value="ABC_transporter-like_ATP-bd"/>
</dbReference>
<dbReference type="GO" id="GO:0015808">
    <property type="term" value="P:L-alanine transport"/>
    <property type="evidence" value="ECO:0007669"/>
    <property type="project" value="TreeGrafter"/>
</dbReference>
<dbReference type="InterPro" id="IPR027417">
    <property type="entry name" value="P-loop_NTPase"/>
</dbReference>
<dbReference type="InterPro" id="IPR032823">
    <property type="entry name" value="BCA_ABC_TP_C"/>
</dbReference>
<dbReference type="OrthoDB" id="9779872at2"/>
<dbReference type="SMART" id="SM00382">
    <property type="entry name" value="AAA"/>
    <property type="match status" value="1"/>
</dbReference>
<dbReference type="InterPro" id="IPR003593">
    <property type="entry name" value="AAA+_ATPase"/>
</dbReference>
<gene>
    <name evidence="6" type="ORF">YH63_013025</name>
</gene>
<accession>A0A4U6BTA0</accession>
<dbReference type="PANTHER" id="PTHR45772">
    <property type="entry name" value="CONSERVED COMPONENT OF ABC TRANSPORTER FOR NATURAL AMINO ACIDS-RELATED"/>
    <property type="match status" value="1"/>
</dbReference>
<evidence type="ECO:0000256" key="3">
    <source>
        <dbReference type="ARBA" id="ARBA00022840"/>
    </source>
</evidence>
<keyword evidence="3 6" id="KW-0067">ATP-binding</keyword>
<dbReference type="GO" id="GO:1903805">
    <property type="term" value="P:L-valine import across plasma membrane"/>
    <property type="evidence" value="ECO:0007669"/>
    <property type="project" value="TreeGrafter"/>
</dbReference>
<dbReference type="Pfam" id="PF12399">
    <property type="entry name" value="BCA_ABC_TP_C"/>
    <property type="match status" value="1"/>
</dbReference>
<dbReference type="InterPro" id="IPR051120">
    <property type="entry name" value="ABC_AA/LPS_Transport"/>
</dbReference>
<dbReference type="GO" id="GO:0015192">
    <property type="term" value="F:L-phenylalanine transmembrane transporter activity"/>
    <property type="evidence" value="ECO:0007669"/>
    <property type="project" value="TreeGrafter"/>
</dbReference>
<dbReference type="RefSeq" id="WP_083992566.1">
    <property type="nucleotide sequence ID" value="NZ_LBIA02000001.1"/>
</dbReference>